<dbReference type="Proteomes" id="UP000838672">
    <property type="component" value="Unassembled WGS sequence"/>
</dbReference>
<evidence type="ECO:0000313" key="2">
    <source>
        <dbReference type="EMBL" id="CAH0535207.1"/>
    </source>
</evidence>
<proteinExistence type="predicted"/>
<feature type="chain" id="PRO_5045590392" description="DUF3833 domain-containing protein" evidence="1">
    <location>
        <begin position="23"/>
        <end position="177"/>
    </location>
</feature>
<evidence type="ECO:0000256" key="1">
    <source>
        <dbReference type="SAM" id="SignalP"/>
    </source>
</evidence>
<gene>
    <name evidence="2" type="ORF">VST7929_02868</name>
</gene>
<feature type="signal peptide" evidence="1">
    <location>
        <begin position="1"/>
        <end position="22"/>
    </location>
</feature>
<dbReference type="Pfam" id="PF12915">
    <property type="entry name" value="DUF3833"/>
    <property type="match status" value="1"/>
</dbReference>
<dbReference type="EMBL" id="CAKLDI010000002">
    <property type="protein sequence ID" value="CAH0535207.1"/>
    <property type="molecule type" value="Genomic_DNA"/>
</dbReference>
<dbReference type="InterPro" id="IPR024409">
    <property type="entry name" value="DUF3833"/>
</dbReference>
<protein>
    <recommendedName>
        <fullName evidence="4">DUF3833 domain-containing protein</fullName>
    </recommendedName>
</protein>
<reference evidence="2" key="1">
    <citation type="submission" date="2021-11" db="EMBL/GenBank/DDBJ databases">
        <authorList>
            <person name="Rodrigo-Torres L."/>
            <person name="Arahal R. D."/>
            <person name="Lucena T."/>
        </authorList>
    </citation>
    <scope>NUCLEOTIDE SEQUENCE</scope>
    <source>
        <strain evidence="2">CECT 7929</strain>
    </source>
</reference>
<evidence type="ECO:0008006" key="4">
    <source>
        <dbReference type="Google" id="ProtNLM"/>
    </source>
</evidence>
<dbReference type="PROSITE" id="PS51257">
    <property type="entry name" value="PROKAR_LIPOPROTEIN"/>
    <property type="match status" value="1"/>
</dbReference>
<keyword evidence="3" id="KW-1185">Reference proteome</keyword>
<sequence>MRDALRIWAMALMLLLMSGCSADIEEYETTHPSFDLFEYFQGEVHAWGMVQDYRYQQTRRFEVVILGYVDDGVLVLEEDFVFDDGDIDRRVWRIEQIDAHQYQGEADDILGMATGVSYGNALQWQYSMNIEVDDSSYEIHFDDWLYRQDERHLFNLTKMTKFGVEVGRITLFFQKIE</sequence>
<keyword evidence="1" id="KW-0732">Signal</keyword>
<name>A0ABN8DV61_9VIBR</name>
<accession>A0ABN8DV61</accession>
<evidence type="ECO:0000313" key="3">
    <source>
        <dbReference type="Proteomes" id="UP000838672"/>
    </source>
</evidence>
<comment type="caution">
    <text evidence="2">The sequence shown here is derived from an EMBL/GenBank/DDBJ whole genome shotgun (WGS) entry which is preliminary data.</text>
</comment>
<organism evidence="2 3">
    <name type="scientific">Vibrio stylophorae</name>
    <dbReference type="NCBI Taxonomy" id="659351"/>
    <lineage>
        <taxon>Bacteria</taxon>
        <taxon>Pseudomonadati</taxon>
        <taxon>Pseudomonadota</taxon>
        <taxon>Gammaproteobacteria</taxon>
        <taxon>Vibrionales</taxon>
        <taxon>Vibrionaceae</taxon>
        <taxon>Vibrio</taxon>
    </lineage>
</organism>